<evidence type="ECO:0000313" key="3">
    <source>
        <dbReference type="EMBL" id="MFC5649220.1"/>
    </source>
</evidence>
<proteinExistence type="predicted"/>
<dbReference type="RefSeq" id="WP_379187718.1">
    <property type="nucleotide sequence ID" value="NZ_JBHSOW010000030.1"/>
</dbReference>
<dbReference type="PANTHER" id="PTHR40070:SF1">
    <property type="entry name" value="UPF0478 PROTEIN YTXG"/>
    <property type="match status" value="1"/>
</dbReference>
<keyword evidence="4" id="KW-1185">Reference proteome</keyword>
<keyword evidence="2" id="KW-0812">Transmembrane</keyword>
<protein>
    <submittedName>
        <fullName evidence="3">DUF948 domain-containing protein</fullName>
    </submittedName>
</protein>
<feature type="transmembrane region" description="Helical" evidence="2">
    <location>
        <begin position="6"/>
        <end position="25"/>
    </location>
</feature>
<dbReference type="EMBL" id="JBHSOW010000030">
    <property type="protein sequence ID" value="MFC5649220.1"/>
    <property type="molecule type" value="Genomic_DNA"/>
</dbReference>
<accession>A0ABW0VUD7</accession>
<organism evidence="3 4">
    <name type="scientific">Paenibacillus solisilvae</name>
    <dbReference type="NCBI Taxonomy" id="2486751"/>
    <lineage>
        <taxon>Bacteria</taxon>
        <taxon>Bacillati</taxon>
        <taxon>Bacillota</taxon>
        <taxon>Bacilli</taxon>
        <taxon>Bacillales</taxon>
        <taxon>Paenibacillaceae</taxon>
        <taxon>Paenibacillus</taxon>
    </lineage>
</organism>
<name>A0ABW0VUD7_9BACL</name>
<keyword evidence="1" id="KW-0175">Coiled coil</keyword>
<keyword evidence="2" id="KW-1133">Transmembrane helix</keyword>
<evidence type="ECO:0000256" key="1">
    <source>
        <dbReference type="SAM" id="Coils"/>
    </source>
</evidence>
<dbReference type="InterPro" id="IPR009293">
    <property type="entry name" value="UPF0478"/>
</dbReference>
<evidence type="ECO:0000256" key="2">
    <source>
        <dbReference type="SAM" id="Phobius"/>
    </source>
</evidence>
<dbReference type="Proteomes" id="UP001596047">
    <property type="component" value="Unassembled WGS sequence"/>
</dbReference>
<feature type="coiled-coil region" evidence="1">
    <location>
        <begin position="25"/>
        <end position="52"/>
    </location>
</feature>
<sequence>MSSVWFQAVFAAAFVLLVAGILLWLRAADRKLARLVHTAENMERQAHAASAQVTDFVQTTTTVMQNIQGQLDGVSKLMEATKRIGQSAETVSCTVSRLSDAMAQTADRHIAKAGGKYKHQIADALDWAEVGYAAWQFWQTKRKENSPPVCSEHDEGHDNE</sequence>
<dbReference type="PANTHER" id="PTHR40070">
    <property type="entry name" value="UPF0478 PROTEIN YTXG"/>
    <property type="match status" value="1"/>
</dbReference>
<keyword evidence="2" id="KW-0472">Membrane</keyword>
<dbReference type="Pfam" id="PF06103">
    <property type="entry name" value="DUF948"/>
    <property type="match status" value="1"/>
</dbReference>
<evidence type="ECO:0000313" key="4">
    <source>
        <dbReference type="Proteomes" id="UP001596047"/>
    </source>
</evidence>
<reference evidence="4" key="1">
    <citation type="journal article" date="2019" name="Int. J. Syst. Evol. Microbiol.">
        <title>The Global Catalogue of Microorganisms (GCM) 10K type strain sequencing project: providing services to taxonomists for standard genome sequencing and annotation.</title>
        <authorList>
            <consortium name="The Broad Institute Genomics Platform"/>
            <consortium name="The Broad Institute Genome Sequencing Center for Infectious Disease"/>
            <person name="Wu L."/>
            <person name="Ma J."/>
        </authorList>
    </citation>
    <scope>NUCLEOTIDE SEQUENCE [LARGE SCALE GENOMIC DNA]</scope>
    <source>
        <strain evidence="4">CGMCC 1.3240</strain>
    </source>
</reference>
<gene>
    <name evidence="3" type="ORF">ACFPYJ_08765</name>
</gene>
<comment type="caution">
    <text evidence="3">The sequence shown here is derived from an EMBL/GenBank/DDBJ whole genome shotgun (WGS) entry which is preliminary data.</text>
</comment>